<dbReference type="AlphaFoldDB" id="A0A078KGM4"/>
<feature type="region of interest" description="Disordered" evidence="1">
    <location>
        <begin position="1"/>
        <end position="37"/>
    </location>
</feature>
<dbReference type="VEuPathDB" id="PlasmoDB:Py17XNL_000600594"/>
<gene>
    <name evidence="3" type="ORF">PY17X_0603500</name>
    <name evidence="2" type="ORF">PYYM_0602500</name>
</gene>
<feature type="region of interest" description="Disordered" evidence="1">
    <location>
        <begin position="86"/>
        <end position="106"/>
    </location>
</feature>
<dbReference type="Proteomes" id="UP000072874">
    <property type="component" value="Chromosome 6"/>
</dbReference>
<reference evidence="2" key="3">
    <citation type="submission" date="2014-05" db="EMBL/GenBank/DDBJ databases">
        <authorList>
            <person name="Aslett A.Martin."/>
            <person name="De Silva Nishadi"/>
        </authorList>
    </citation>
    <scope>NUCLEOTIDE SEQUENCE</scope>
    <source>
        <strain evidence="2">YM</strain>
    </source>
</reference>
<reference evidence="4 5" key="1">
    <citation type="journal article" date="2014" name="BMC Biol.">
        <title>A comprehensive evaluation of rodent malaria parasite genomes and gene expression.</title>
        <authorList>
            <person name="Otto T.D."/>
            <person name="Bohme U."/>
            <person name="Jackson A.P."/>
            <person name="Hunt M."/>
            <person name="Franke-Fayard B."/>
            <person name="Hoeijmakers W.A."/>
            <person name="Religa A.A."/>
            <person name="Robertson L."/>
            <person name="Sanders M."/>
            <person name="Ogun S.A."/>
            <person name="Cunningham D."/>
            <person name="Erhart A."/>
            <person name="Billker O."/>
            <person name="Khan S.M."/>
            <person name="Stunnenberg H.G."/>
            <person name="Langhorne J."/>
            <person name="Holder A.A."/>
            <person name="Waters A.P."/>
            <person name="Newbold C.I."/>
            <person name="Pain A."/>
            <person name="Berriman M."/>
            <person name="Janse C.J."/>
        </authorList>
    </citation>
    <scope>NUCLEOTIDE SEQUENCE [LARGE SCALE GENOMIC DNA]</scope>
    <source>
        <strain evidence="3 4">17X</strain>
        <strain evidence="2 5">YM</strain>
    </source>
</reference>
<evidence type="ECO:0000313" key="4">
    <source>
        <dbReference type="Proteomes" id="UP000072874"/>
    </source>
</evidence>
<evidence type="ECO:0000313" key="2">
    <source>
        <dbReference type="EMBL" id="CDU16887.1"/>
    </source>
</evidence>
<organism evidence="3 4">
    <name type="scientific">Plasmodium yoelii</name>
    <dbReference type="NCBI Taxonomy" id="5861"/>
    <lineage>
        <taxon>Eukaryota</taxon>
        <taxon>Sar</taxon>
        <taxon>Alveolata</taxon>
        <taxon>Apicomplexa</taxon>
        <taxon>Aconoidasida</taxon>
        <taxon>Haemosporida</taxon>
        <taxon>Plasmodiidae</taxon>
        <taxon>Plasmodium</taxon>
        <taxon>Plasmodium (Vinckeia)</taxon>
    </lineage>
</organism>
<accession>A0A078KGM4</accession>
<dbReference type="RefSeq" id="XP_022813119.1">
    <property type="nucleotide sequence ID" value="XM_022955322.1"/>
</dbReference>
<reference evidence="3" key="2">
    <citation type="submission" date="2014-05" db="EMBL/GenBank/DDBJ databases">
        <authorList>
            <person name="Aslett M.A."/>
            <person name="De Silva N."/>
        </authorList>
    </citation>
    <scope>NUCLEOTIDE SEQUENCE</scope>
    <source>
        <strain evidence="3">17X</strain>
    </source>
</reference>
<reference evidence="3" key="4">
    <citation type="submission" date="2019-05" db="EMBL/GenBank/DDBJ databases">
        <authorList>
            <consortium name="Pathogen Informatics"/>
        </authorList>
    </citation>
    <scope>NUCLEOTIDE SEQUENCE</scope>
    <source>
        <strain evidence="3">17X</strain>
    </source>
</reference>
<sequence length="207" mass="23802">MKVISSNNISIKKKEESSKTKIKKKTSINMSKSEKNECNISEGSKMCEELIQSNSISSEKNFNKKTKVKKNKRSSKEFIKEECELDQEEMLEGEEDGEEDGKNEEDMKISDITKYFKEGQKVITPPNGDGTRAFYESLLDENPNSIIAIKYCIEHGVLSGTKHHETLNKYYMLKKNNAFRNNFGGIKCEFVEMLEKIKNDKLISMKN</sequence>
<dbReference type="PANTHER" id="PTHR33828">
    <property type="entry name" value="OS05G0596200 PROTEIN"/>
    <property type="match status" value="1"/>
</dbReference>
<proteinExistence type="predicted"/>
<dbReference type="EMBL" id="LK934634">
    <property type="protein sequence ID" value="CDU16887.1"/>
    <property type="molecule type" value="Genomic_DNA"/>
</dbReference>
<dbReference type="OrthoDB" id="361835at2759"/>
<dbReference type="KEGG" id="pyo:PY17X_0603500"/>
<evidence type="ECO:0000313" key="5">
    <source>
        <dbReference type="Proteomes" id="UP000072904"/>
    </source>
</evidence>
<dbReference type="GeneID" id="3789778"/>
<dbReference type="EMBL" id="LM993660">
    <property type="protein sequence ID" value="VTZ75150.1"/>
    <property type="molecule type" value="Genomic_DNA"/>
</dbReference>
<evidence type="ECO:0000313" key="3">
    <source>
        <dbReference type="EMBL" id="VTZ75150.1"/>
    </source>
</evidence>
<dbReference type="VEuPathDB" id="PlasmoDB:PY17X_0603500"/>
<feature type="compositionally biased region" description="Acidic residues" evidence="1">
    <location>
        <begin position="86"/>
        <end position="103"/>
    </location>
</feature>
<dbReference type="PANTHER" id="PTHR33828:SF2">
    <property type="entry name" value="NUCLEOLIN"/>
    <property type="match status" value="1"/>
</dbReference>
<protein>
    <submittedName>
        <fullName evidence="3">Uncharacterized protein</fullName>
    </submittedName>
</protein>
<feature type="compositionally biased region" description="Low complexity" evidence="1">
    <location>
        <begin position="1"/>
        <end position="10"/>
    </location>
</feature>
<name>A0A078KGM4_PLAYE</name>
<dbReference type="Proteomes" id="UP000072904">
    <property type="component" value="Chromosome 6"/>
</dbReference>
<dbReference type="OMA" id="IKFCVEY"/>
<evidence type="ECO:0000256" key="1">
    <source>
        <dbReference type="SAM" id="MobiDB-lite"/>
    </source>
</evidence>
<dbReference type="VEuPathDB" id="PlasmoDB:PYYM_0602500"/>
<dbReference type="VEuPathDB" id="PlasmoDB:PY04196"/>